<feature type="compositionally biased region" description="Gly residues" evidence="4">
    <location>
        <begin position="1578"/>
        <end position="1590"/>
    </location>
</feature>
<dbReference type="PRINTS" id="PR01415">
    <property type="entry name" value="ANKYRIN"/>
</dbReference>
<dbReference type="PROSITE" id="PS50088">
    <property type="entry name" value="ANK_REPEAT"/>
    <property type="match status" value="6"/>
</dbReference>
<feature type="region of interest" description="Disordered" evidence="4">
    <location>
        <begin position="1916"/>
        <end position="2010"/>
    </location>
</feature>
<feature type="compositionally biased region" description="Polar residues" evidence="4">
    <location>
        <begin position="1544"/>
        <end position="1555"/>
    </location>
</feature>
<feature type="region of interest" description="Disordered" evidence="4">
    <location>
        <begin position="1494"/>
        <end position="1897"/>
    </location>
</feature>
<dbReference type="Gene3D" id="1.25.40.20">
    <property type="entry name" value="Ankyrin repeat-containing domain"/>
    <property type="match status" value="4"/>
</dbReference>
<feature type="compositionally biased region" description="Polar residues" evidence="4">
    <location>
        <begin position="1666"/>
        <end position="1687"/>
    </location>
</feature>
<keyword evidence="2 3" id="KW-0040">ANK repeat</keyword>
<dbReference type="InterPro" id="IPR056884">
    <property type="entry name" value="NPHP3-like_N"/>
</dbReference>
<dbReference type="Pfam" id="PF12796">
    <property type="entry name" value="Ank_2"/>
    <property type="match status" value="4"/>
</dbReference>
<dbReference type="PROSITE" id="PS50297">
    <property type="entry name" value="ANK_REP_REGION"/>
    <property type="match status" value="5"/>
</dbReference>
<evidence type="ECO:0000256" key="4">
    <source>
        <dbReference type="SAM" id="MobiDB-lite"/>
    </source>
</evidence>
<feature type="compositionally biased region" description="Low complexity" evidence="4">
    <location>
        <begin position="1774"/>
        <end position="1787"/>
    </location>
</feature>
<feature type="repeat" description="ANK" evidence="3">
    <location>
        <begin position="1228"/>
        <end position="1260"/>
    </location>
</feature>
<feature type="compositionally biased region" description="Polar residues" evidence="4">
    <location>
        <begin position="1619"/>
        <end position="1641"/>
    </location>
</feature>
<reference evidence="6" key="1">
    <citation type="submission" date="2019-04" db="EMBL/GenBank/DDBJ databases">
        <title>Sequencing of skin fungus with MAO and IRED activity.</title>
        <authorList>
            <person name="Marsaioli A.J."/>
            <person name="Bonatto J.M.C."/>
            <person name="Reis Junior O."/>
        </authorList>
    </citation>
    <scope>NUCLEOTIDE SEQUENCE</scope>
    <source>
        <strain evidence="6">30M1</strain>
    </source>
</reference>
<dbReference type="PANTHER" id="PTHR24198">
    <property type="entry name" value="ANKYRIN REPEAT AND PROTEIN KINASE DOMAIN-CONTAINING PROTEIN"/>
    <property type="match status" value="1"/>
</dbReference>
<dbReference type="Gene3D" id="3.40.50.1820">
    <property type="entry name" value="alpha/beta hydrolase"/>
    <property type="match status" value="1"/>
</dbReference>
<dbReference type="SUPFAM" id="SSF48403">
    <property type="entry name" value="Ankyrin repeat"/>
    <property type="match status" value="2"/>
</dbReference>
<proteinExistence type="predicted"/>
<evidence type="ECO:0000256" key="2">
    <source>
        <dbReference type="ARBA" id="ARBA00023043"/>
    </source>
</evidence>
<keyword evidence="1" id="KW-0677">Repeat</keyword>
<comment type="caution">
    <text evidence="6">The sequence shown here is derived from an EMBL/GenBank/DDBJ whole genome shotgun (WGS) entry which is preliminary data.</text>
</comment>
<feature type="repeat" description="ANK" evidence="3">
    <location>
        <begin position="1364"/>
        <end position="1396"/>
    </location>
</feature>
<keyword evidence="7" id="KW-1185">Reference proteome</keyword>
<dbReference type="SMART" id="SM00248">
    <property type="entry name" value="ANK"/>
    <property type="match status" value="14"/>
</dbReference>
<dbReference type="PANTHER" id="PTHR24198:SF165">
    <property type="entry name" value="ANKYRIN REPEAT-CONTAINING PROTEIN-RELATED"/>
    <property type="match status" value="1"/>
</dbReference>
<feature type="region of interest" description="Disordered" evidence="4">
    <location>
        <begin position="810"/>
        <end position="846"/>
    </location>
</feature>
<accession>A0A9P4WA53</accession>
<protein>
    <recommendedName>
        <fullName evidence="5">Nephrocystin 3-like N-terminal domain-containing protein</fullName>
    </recommendedName>
</protein>
<feature type="compositionally biased region" description="Acidic residues" evidence="4">
    <location>
        <begin position="1500"/>
        <end position="1509"/>
    </location>
</feature>
<feature type="compositionally biased region" description="Low complexity" evidence="4">
    <location>
        <begin position="1749"/>
        <end position="1766"/>
    </location>
</feature>
<dbReference type="EMBL" id="SWKU01000003">
    <property type="protein sequence ID" value="KAF3008558.1"/>
    <property type="molecule type" value="Genomic_DNA"/>
</dbReference>
<evidence type="ECO:0000313" key="6">
    <source>
        <dbReference type="EMBL" id="KAF3008558.1"/>
    </source>
</evidence>
<feature type="repeat" description="ANK" evidence="3">
    <location>
        <begin position="905"/>
        <end position="937"/>
    </location>
</feature>
<feature type="repeat" description="ANK" evidence="3">
    <location>
        <begin position="977"/>
        <end position="1009"/>
    </location>
</feature>
<organism evidence="6 7">
    <name type="scientific">Curvularia kusanoi</name>
    <name type="common">Cochliobolus kusanoi</name>
    <dbReference type="NCBI Taxonomy" id="90978"/>
    <lineage>
        <taxon>Eukaryota</taxon>
        <taxon>Fungi</taxon>
        <taxon>Dikarya</taxon>
        <taxon>Ascomycota</taxon>
        <taxon>Pezizomycotina</taxon>
        <taxon>Dothideomycetes</taxon>
        <taxon>Pleosporomycetidae</taxon>
        <taxon>Pleosporales</taxon>
        <taxon>Pleosporineae</taxon>
        <taxon>Pleosporaceae</taxon>
        <taxon>Curvularia</taxon>
    </lineage>
</organism>
<feature type="compositionally biased region" description="Polar residues" evidence="4">
    <location>
        <begin position="1847"/>
        <end position="1864"/>
    </location>
</feature>
<feature type="compositionally biased region" description="Low complexity" evidence="4">
    <location>
        <begin position="1824"/>
        <end position="1833"/>
    </location>
</feature>
<feature type="compositionally biased region" description="Acidic residues" evidence="4">
    <location>
        <begin position="1936"/>
        <end position="1972"/>
    </location>
</feature>
<feature type="repeat" description="ANK" evidence="3">
    <location>
        <begin position="947"/>
        <end position="975"/>
    </location>
</feature>
<dbReference type="InterPro" id="IPR036770">
    <property type="entry name" value="Ankyrin_rpt-contain_sf"/>
</dbReference>
<feature type="compositionally biased region" description="Gly residues" evidence="4">
    <location>
        <begin position="1978"/>
        <end position="1991"/>
    </location>
</feature>
<evidence type="ECO:0000313" key="7">
    <source>
        <dbReference type="Proteomes" id="UP000801428"/>
    </source>
</evidence>
<feature type="compositionally biased region" description="Acidic residues" evidence="4">
    <location>
        <begin position="1517"/>
        <end position="1539"/>
    </location>
</feature>
<feature type="compositionally biased region" description="Acidic residues" evidence="4">
    <location>
        <begin position="815"/>
        <end position="826"/>
    </location>
</feature>
<feature type="domain" description="Nephrocystin 3-like N-terminal" evidence="5">
    <location>
        <begin position="385"/>
        <end position="532"/>
    </location>
</feature>
<evidence type="ECO:0000256" key="1">
    <source>
        <dbReference type="ARBA" id="ARBA00022737"/>
    </source>
</evidence>
<evidence type="ECO:0000259" key="5">
    <source>
        <dbReference type="Pfam" id="PF24883"/>
    </source>
</evidence>
<evidence type="ECO:0000256" key="3">
    <source>
        <dbReference type="PROSITE-ProRule" id="PRU00023"/>
    </source>
</evidence>
<name>A0A9P4WA53_CURKU</name>
<sequence length="2175" mass="238025">MASAGEKSSPYKITQGLEVLYAGENGNATVDIIAVPGLGSNPDTAFDSFKKTSDGKTQFNWLTDDKGLRDKFPTARILLYKSESRWIKEAAVNQSMKNLASNLLTAVLSKREGVQSDRPIIFVGHSMGGLVVAKAITLAAFRSEDYPNILPCITGCLFFGTPFQGSSATGKAIMLAKHLEPLNQAAVSRVLYFLEPGNEALDDLRNDFTRICNELDPRIGNVCFYEQRPTDYAKGFLKSAGLGKLTAEIVVTETSARLEGADPVGFACNHRELNRFDDLKDGRWDLVQTKLQHMVVKSRHVVRSRLKAMRSSVMDDEVIDRLLKNLNVSGVEEKKSAVSQLSGGSSWITDNPILKQWMNTGGQSDLASRLSGITLNSQVGSVPRQDNQCVWLSGPEGNGKSKAALSTIHCIEDLRYKHARSNTSSILIAYFFAAPSPDLSSAESVLKSFLHQLISKRRSLAVYAKDFAHGDKSRKKGVGGASDAMFTVPAMWKVLMNMLEDPAIEAAYFVINSLHELTEGAESTKQLFEAIDNDVLGARDPSSPVHNAFEGRRRPMRWLFTSRRRENIQKLLGNVTGVTEMDLEDPVYGHALREELKELCRQRVAEVARKKGYSSALQYFASHLVEQNAENRIWVDVVCRQLELVPANTVEVRKTLSQAPQNLSTLLDRTWSTVLDEKNEDVEWTKELLRALMLAFRDPTVEELATLAEATHYLKGGGDKSKLLEAIDRCGALVKIIDYDEEDVEEGEEEQDWDYDEVAECRVTFLHDSAKSRLDERAEEFLGLNEDLKQMQHGAMALRSFSKVIKALTPPKEFDDSDDENEDEAPTADGRPSEGPITNAPETEEETEGALNYCLEYWLRHAQRATSDVVDSLNLDQAFWALTSDVRDKWWTEYTEIDEDYGDLSGMTALHVAAFFGFTPLVERLLESSESGHREDIKVRDSWCNQPLHWAAEKGHDKVMQILLDHGADVNDGRQDLEWTPLMMAASQGQLKAMTMLLERHADINACAKDDGTALTLAIACGQTDAVAHLIKNHANPNVTGPNLEPPLALAASTGNQSLVKMIMDARGYQNTTSPAYGSALAAAASSSNFEIFKTVYQVDYSLYSRQSALEQAADVASKEIVIHLLYSGPDLNCDTAFTKAAARGADDILKELWSYSRGAISQQSKDLSLYTATDFELNSTVELLLEMGANPDAEGEEYGNALTATAYDGTIDILTMLLRAGAHIRHPAGYPLQAAASQGHDEVVKLLLSRGADVNEISPKHECGTALHAACVSGFNETVEILLRHGANPNLGSGTYTCPIIAATYNGNAGMVEMLVNARVNVNVSGGPDSSTPLIYAAATLPFTSLKILVEQGRAFVNQVDKDRDSALNLSAAVSDDHCVKYLLGVGADLSYRDNKYGAKLEVDDGKNTSESKKNGKYGSALAAAAARYETEALVFLLEQEGWSTGVEGAYRQALEMAAKYNHHGSFRLIVRSEGGKTILRKVKAKLRQEMKKRYKADDGDDNSDFGDDVVFNEQATDDDEYYEEDEAEDEEIEDQSAEEPNQALSVPVTQRNPGLTGERGISDLSGSQTSNNSGTNGNGPFPGYGPSGYGSNTRTQFPPPPSSTFQSSDSIIERKSLGNQHQGHTSGGHNQPYGQTSQVPDVKPQYRAYSNDATPAQPAPSGYQAYSSNGTNTAGPQHSYNSNGQHEYAQNRDTVDHTNAGGANQWKSPEPHYGGYTAPEHGQGDRSIQGNMNYDQHAYALRSDGTAASTSNPSATSSSAYNPYQQTSQHTPSSYNSNYAQQSQPYQPPTNEIGNMTSRHDVQPTGMYGSQDPTQARGSYGAPQSSYASPDYAPPPPQQYRGYEPQSQSQPSGGFDSHQQQARGFEPQPQRYGGLTRKPVPSQSQAPSSSAGRYAAVAGAGAVAAGAGGYMLTDAVAEEGNEEEEQDGNLAYEQQEEEEQDENLAYEQHEEEEPEEEPEEEGEEVVEDEEYHGHDGYGGSGGYSGGYDGDGSFPSNIRPFSSSFKEPEPPLLKPEFGASFIQHKWNVNVSNIAAGYVLNAPSQNIVRTQVTSNSGLETSQFNYANVSSSGLVDNIVTSYSTHADTAPSVWRDYVNPAFPLFKDTILKDNGAVFGGIVERQLVDGMVATWHIMYQGAIPVTVYVNSCNVVVGYDFFSPYLRTRVITEFFNIKLN</sequence>
<dbReference type="Proteomes" id="UP000801428">
    <property type="component" value="Unassembled WGS sequence"/>
</dbReference>
<dbReference type="InterPro" id="IPR002110">
    <property type="entry name" value="Ankyrin_rpt"/>
</dbReference>
<dbReference type="Pfam" id="PF24883">
    <property type="entry name" value="NPHP3_N"/>
    <property type="match status" value="1"/>
</dbReference>
<gene>
    <name evidence="6" type="ORF">E8E13_006996</name>
</gene>
<feature type="compositionally biased region" description="Acidic residues" evidence="4">
    <location>
        <begin position="1918"/>
        <end position="1929"/>
    </location>
</feature>
<dbReference type="InterPro" id="IPR029058">
    <property type="entry name" value="AB_hydrolase_fold"/>
</dbReference>
<dbReference type="SUPFAM" id="SSF53474">
    <property type="entry name" value="alpha/beta-Hydrolases"/>
    <property type="match status" value="1"/>
</dbReference>
<dbReference type="OrthoDB" id="1658288at2759"/>
<feature type="compositionally biased region" description="Low complexity" evidence="4">
    <location>
        <begin position="1883"/>
        <end position="1897"/>
    </location>
</feature>
<feature type="repeat" description="ANK" evidence="3">
    <location>
        <begin position="1263"/>
        <end position="1295"/>
    </location>
</feature>
<feature type="compositionally biased region" description="Low complexity" evidence="4">
    <location>
        <begin position="1567"/>
        <end position="1577"/>
    </location>
</feature>